<accession>A0ABQ7FRU1</accession>
<keyword evidence="11" id="KW-1185">Reference proteome</keyword>
<evidence type="ECO:0000256" key="4">
    <source>
        <dbReference type="ARBA" id="ARBA00022741"/>
    </source>
</evidence>
<evidence type="ECO:0000256" key="3">
    <source>
        <dbReference type="ARBA" id="ARBA00022679"/>
    </source>
</evidence>
<sequence length="305" mass="32885">MSEAEQTQGTTKGTEGRVLAGRYRLRSVLGRGGMGTVWRAVDETLGRTVAVKELRFPSSVDEDEKRRLITRTLREAKAIARIRSNGAVTVYDVVDEDDRPWIVMELIEGSSLAEVIREKGRLTPRRTAEVGLAVLDVLRAAHRQGILHRDVKPSNVLIADDDGRVVLTDFGIAQVEGDPSVTSTGMLVGAPSYISPERARGQKPGPPADLWSLGGLLYACVEGVPPYDKGSALTTLTAVMTEPVEPPKHAGPLTEVIYGLLAKDPAQRLDDAGARTLLNGVLDAPEPEEEPAADATRMMTLPPKP</sequence>
<dbReference type="SUPFAM" id="SSF56112">
    <property type="entry name" value="Protein kinase-like (PK-like)"/>
    <property type="match status" value="1"/>
</dbReference>
<keyword evidence="6 7" id="KW-0067">ATP-binding</keyword>
<dbReference type="Pfam" id="PF00069">
    <property type="entry name" value="Pkinase"/>
    <property type="match status" value="1"/>
</dbReference>
<keyword evidence="4 7" id="KW-0547">Nucleotide-binding</keyword>
<dbReference type="GO" id="GO:0004674">
    <property type="term" value="F:protein serine/threonine kinase activity"/>
    <property type="evidence" value="ECO:0007669"/>
    <property type="project" value="UniProtKB-KW"/>
</dbReference>
<dbReference type="PROSITE" id="PS00107">
    <property type="entry name" value="PROTEIN_KINASE_ATP"/>
    <property type="match status" value="1"/>
</dbReference>
<dbReference type="EC" id="2.7.11.1" evidence="1"/>
<feature type="region of interest" description="Disordered" evidence="8">
    <location>
        <begin position="283"/>
        <end position="305"/>
    </location>
</feature>
<evidence type="ECO:0000256" key="1">
    <source>
        <dbReference type="ARBA" id="ARBA00012513"/>
    </source>
</evidence>
<evidence type="ECO:0000256" key="8">
    <source>
        <dbReference type="SAM" id="MobiDB-lite"/>
    </source>
</evidence>
<gene>
    <name evidence="10" type="ORF">GCU69_03075</name>
</gene>
<evidence type="ECO:0000256" key="7">
    <source>
        <dbReference type="PROSITE-ProRule" id="PRU10141"/>
    </source>
</evidence>
<evidence type="ECO:0000256" key="2">
    <source>
        <dbReference type="ARBA" id="ARBA00022527"/>
    </source>
</evidence>
<dbReference type="EMBL" id="WHPN01000058">
    <property type="protein sequence ID" value="KAF4410584.1"/>
    <property type="molecule type" value="Genomic_DNA"/>
</dbReference>
<dbReference type="PROSITE" id="PS50011">
    <property type="entry name" value="PROTEIN_KINASE_DOM"/>
    <property type="match status" value="1"/>
</dbReference>
<dbReference type="Gene3D" id="3.30.200.20">
    <property type="entry name" value="Phosphorylase Kinase, domain 1"/>
    <property type="match status" value="1"/>
</dbReference>
<dbReference type="InterPro" id="IPR008271">
    <property type="entry name" value="Ser/Thr_kinase_AS"/>
</dbReference>
<evidence type="ECO:0000256" key="6">
    <source>
        <dbReference type="ARBA" id="ARBA00022840"/>
    </source>
</evidence>
<evidence type="ECO:0000259" key="9">
    <source>
        <dbReference type="PROSITE" id="PS50011"/>
    </source>
</evidence>
<keyword evidence="2 10" id="KW-0723">Serine/threonine-protein kinase</keyword>
<dbReference type="PANTHER" id="PTHR43289:SF6">
    <property type="entry name" value="SERINE_THREONINE-PROTEIN KINASE NEKL-3"/>
    <property type="match status" value="1"/>
</dbReference>
<keyword evidence="3" id="KW-0808">Transferase</keyword>
<name>A0ABQ7FRU1_9ACTN</name>
<feature type="non-terminal residue" evidence="10">
    <location>
        <position position="305"/>
    </location>
</feature>
<evidence type="ECO:0000256" key="5">
    <source>
        <dbReference type="ARBA" id="ARBA00022777"/>
    </source>
</evidence>
<keyword evidence="5 10" id="KW-0418">Kinase</keyword>
<dbReference type="InterPro" id="IPR000719">
    <property type="entry name" value="Prot_kinase_dom"/>
</dbReference>
<dbReference type="Proteomes" id="UP000621266">
    <property type="component" value="Unassembled WGS sequence"/>
</dbReference>
<feature type="domain" description="Protein kinase" evidence="9">
    <location>
        <begin position="23"/>
        <end position="282"/>
    </location>
</feature>
<evidence type="ECO:0000313" key="11">
    <source>
        <dbReference type="Proteomes" id="UP000621266"/>
    </source>
</evidence>
<dbReference type="Gene3D" id="1.10.510.10">
    <property type="entry name" value="Transferase(Phosphotransferase) domain 1"/>
    <property type="match status" value="1"/>
</dbReference>
<dbReference type="CDD" id="cd14014">
    <property type="entry name" value="STKc_PknB_like"/>
    <property type="match status" value="1"/>
</dbReference>
<dbReference type="PROSITE" id="PS00108">
    <property type="entry name" value="PROTEIN_KINASE_ST"/>
    <property type="match status" value="1"/>
</dbReference>
<dbReference type="RefSeq" id="WP_156205058.1">
    <property type="nucleotide sequence ID" value="NZ_WHPN01000058.1"/>
</dbReference>
<dbReference type="PANTHER" id="PTHR43289">
    <property type="entry name" value="MITOGEN-ACTIVATED PROTEIN KINASE KINASE KINASE 20-RELATED"/>
    <property type="match status" value="1"/>
</dbReference>
<proteinExistence type="predicted"/>
<organism evidence="10 11">
    <name type="scientific">Streptomyces lycii</name>
    <dbReference type="NCBI Taxonomy" id="2654337"/>
    <lineage>
        <taxon>Bacteria</taxon>
        <taxon>Bacillati</taxon>
        <taxon>Actinomycetota</taxon>
        <taxon>Actinomycetes</taxon>
        <taxon>Kitasatosporales</taxon>
        <taxon>Streptomycetaceae</taxon>
        <taxon>Streptomyces</taxon>
    </lineage>
</organism>
<protein>
    <recommendedName>
        <fullName evidence="1">non-specific serine/threonine protein kinase</fullName>
        <ecNumber evidence="1">2.7.11.1</ecNumber>
    </recommendedName>
</protein>
<dbReference type="InterPro" id="IPR017441">
    <property type="entry name" value="Protein_kinase_ATP_BS"/>
</dbReference>
<comment type="caution">
    <text evidence="10">The sequence shown here is derived from an EMBL/GenBank/DDBJ whole genome shotgun (WGS) entry which is preliminary data.</text>
</comment>
<reference evidence="10 11" key="1">
    <citation type="submission" date="2019-10" db="EMBL/GenBank/DDBJ databases">
        <title>Streptomyces tenebrisbrunneis sp.nov., an endogenous actinomycete isolated from of Lycium ruthenicum.</title>
        <authorList>
            <person name="Ma L."/>
        </authorList>
    </citation>
    <scope>NUCLEOTIDE SEQUENCE [LARGE SCALE GENOMIC DNA]</scope>
    <source>
        <strain evidence="10 11">TRM 66187</strain>
    </source>
</reference>
<evidence type="ECO:0000313" key="10">
    <source>
        <dbReference type="EMBL" id="KAF4410584.1"/>
    </source>
</evidence>
<dbReference type="InterPro" id="IPR011009">
    <property type="entry name" value="Kinase-like_dom_sf"/>
</dbReference>
<feature type="binding site" evidence="7">
    <location>
        <position position="52"/>
    </location>
    <ligand>
        <name>ATP</name>
        <dbReference type="ChEBI" id="CHEBI:30616"/>
    </ligand>
</feature>
<dbReference type="SMART" id="SM00220">
    <property type="entry name" value="S_TKc"/>
    <property type="match status" value="1"/>
</dbReference>